<feature type="transmembrane region" description="Helical" evidence="1">
    <location>
        <begin position="73"/>
        <end position="90"/>
    </location>
</feature>
<dbReference type="Proteomes" id="UP000248616">
    <property type="component" value="Unassembled WGS sequence"/>
</dbReference>
<gene>
    <name evidence="2" type="ORF">B5V02_18490</name>
</gene>
<evidence type="ECO:0000256" key="1">
    <source>
        <dbReference type="SAM" id="Phobius"/>
    </source>
</evidence>
<keyword evidence="1" id="KW-0472">Membrane</keyword>
<dbReference type="GO" id="GO:0008654">
    <property type="term" value="P:phospholipid biosynthetic process"/>
    <property type="evidence" value="ECO:0007669"/>
    <property type="project" value="InterPro"/>
</dbReference>
<feature type="transmembrane region" description="Helical" evidence="1">
    <location>
        <begin position="182"/>
        <end position="201"/>
    </location>
</feature>
<dbReference type="GO" id="GO:0016780">
    <property type="term" value="F:phosphotransferase activity, for other substituted phosphate groups"/>
    <property type="evidence" value="ECO:0007669"/>
    <property type="project" value="InterPro"/>
</dbReference>
<evidence type="ECO:0008006" key="4">
    <source>
        <dbReference type="Google" id="ProtNLM"/>
    </source>
</evidence>
<dbReference type="InterPro" id="IPR000462">
    <property type="entry name" value="CDP-OH_P_trans"/>
</dbReference>
<dbReference type="InterPro" id="IPR043130">
    <property type="entry name" value="CDP-OH_PTrfase_TM_dom"/>
</dbReference>
<dbReference type="RefSeq" id="WP_111545617.1">
    <property type="nucleotide sequence ID" value="NZ_MZXV01000038.1"/>
</dbReference>
<keyword evidence="1" id="KW-0812">Transmembrane</keyword>
<keyword evidence="3" id="KW-1185">Reference proteome</keyword>
<feature type="transmembrane region" description="Helical" evidence="1">
    <location>
        <begin position="126"/>
        <end position="146"/>
    </location>
</feature>
<evidence type="ECO:0000313" key="2">
    <source>
        <dbReference type="EMBL" id="PZV37057.1"/>
    </source>
</evidence>
<proteinExistence type="predicted"/>
<dbReference type="GO" id="GO:0016020">
    <property type="term" value="C:membrane"/>
    <property type="evidence" value="ECO:0007669"/>
    <property type="project" value="InterPro"/>
</dbReference>
<keyword evidence="1" id="KW-1133">Transmembrane helix</keyword>
<dbReference type="EMBL" id="MZXV01000038">
    <property type="protein sequence ID" value="PZV37057.1"/>
    <property type="molecule type" value="Genomic_DNA"/>
</dbReference>
<dbReference type="OrthoDB" id="9777147at2"/>
<dbReference type="Gene3D" id="1.20.120.1760">
    <property type="match status" value="1"/>
</dbReference>
<protein>
    <recommendedName>
        <fullName evidence="4">CDP-alcohol phosphatidyltransferase</fullName>
    </recommendedName>
</protein>
<sequence>MIIYLSDRANQITMLGLLASATALYFAQSGRPELAIAAALWAVLADHFDGVVAKRTKNRSAETANMGKSLDGFADLLYGAVIPAAVLMQIGTGGVFPFVTGLALILAGALRLSYFSNFGMSAKGYFTGVPLSYDVPLMAVLMLIAAWIPLPLWNTATCGLFLLLAVLHVLPIPVPSMNRTMYAAVTVFAVVASIFLAYRGFSAR</sequence>
<evidence type="ECO:0000313" key="3">
    <source>
        <dbReference type="Proteomes" id="UP000248616"/>
    </source>
</evidence>
<organism evidence="2 3">
    <name type="scientific">Mesorhizobium kowhaii</name>
    <dbReference type="NCBI Taxonomy" id="1300272"/>
    <lineage>
        <taxon>Bacteria</taxon>
        <taxon>Pseudomonadati</taxon>
        <taxon>Pseudomonadota</taxon>
        <taxon>Alphaproteobacteria</taxon>
        <taxon>Hyphomicrobiales</taxon>
        <taxon>Phyllobacteriaceae</taxon>
        <taxon>Mesorhizobium</taxon>
    </lineage>
</organism>
<dbReference type="AlphaFoldDB" id="A0A2W7C280"/>
<accession>A0A2W7C280</accession>
<comment type="caution">
    <text evidence="2">The sequence shown here is derived from an EMBL/GenBank/DDBJ whole genome shotgun (WGS) entry which is preliminary data.</text>
</comment>
<reference evidence="3" key="1">
    <citation type="submission" date="2017-03" db="EMBL/GenBank/DDBJ databases">
        <authorList>
            <person name="Safronova V.I."/>
            <person name="Sazanova A.L."/>
            <person name="Chirak E.R."/>
        </authorList>
    </citation>
    <scope>NUCLEOTIDE SEQUENCE [LARGE SCALE GENOMIC DNA]</scope>
    <source>
        <strain evidence="3">Ach-343</strain>
    </source>
</reference>
<name>A0A2W7C280_9HYPH</name>
<dbReference type="Pfam" id="PF01066">
    <property type="entry name" value="CDP-OH_P_transf"/>
    <property type="match status" value="1"/>
</dbReference>
<feature type="transmembrane region" description="Helical" evidence="1">
    <location>
        <begin position="152"/>
        <end position="170"/>
    </location>
</feature>